<dbReference type="HOGENOM" id="CLU_081251_3_2_0"/>
<dbReference type="AlphaFoldDB" id="S0EV91"/>
<feature type="active site" description="Proton acceptor" evidence="2">
    <location>
        <position position="131"/>
    </location>
</feature>
<dbReference type="InterPro" id="IPR014051">
    <property type="entry name" value="Phosphoesterase_HXTX"/>
</dbReference>
<dbReference type="GO" id="GO:0016874">
    <property type="term" value="F:ligase activity"/>
    <property type="evidence" value="ECO:0007669"/>
    <property type="project" value="UniProtKB-KW"/>
</dbReference>
<dbReference type="HAMAP" id="MF_01940">
    <property type="entry name" value="RNA_CPDase"/>
    <property type="match status" value="1"/>
</dbReference>
<dbReference type="GO" id="GO:0008664">
    <property type="term" value="F:RNA 2',3'-cyclic 3'-phosphodiesterase activity"/>
    <property type="evidence" value="ECO:0007669"/>
    <property type="project" value="UniProtKB-EC"/>
</dbReference>
<dbReference type="EC" id="3.1.4.58" evidence="2"/>
<dbReference type="eggNOG" id="COG1514">
    <property type="taxonomic scope" value="Bacteria"/>
</dbReference>
<keyword evidence="5" id="KW-1185">Reference proteome</keyword>
<dbReference type="NCBIfam" id="TIGR02258">
    <property type="entry name" value="2_5_ligase"/>
    <property type="match status" value="1"/>
</dbReference>
<reference evidence="5" key="1">
    <citation type="submission" date="2013-03" db="EMBL/GenBank/DDBJ databases">
        <title>Genome sequence of Chthonomonas calidirosea, the first sequenced genome from the Armatimonadetes phylum (formally candidate division OP10).</title>
        <authorList>
            <person name="Lee K.C.Y."/>
            <person name="Morgan X.C."/>
            <person name="Dunfield P.F."/>
            <person name="Tamas I."/>
            <person name="Houghton K.M."/>
            <person name="Vyssotski M."/>
            <person name="Ryan J.L.J."/>
            <person name="Lagutin K."/>
            <person name="McDonald I.R."/>
            <person name="Stott M.B."/>
        </authorList>
    </citation>
    <scope>NUCLEOTIDE SEQUENCE [LARGE SCALE GENOMIC DNA]</scope>
    <source>
        <strain evidence="5">DSM 23976 / ICMP 18418 / T49</strain>
    </source>
</reference>
<dbReference type="GO" id="GO:0004113">
    <property type="term" value="F:2',3'-cyclic-nucleotide 3'-phosphodiesterase activity"/>
    <property type="evidence" value="ECO:0007669"/>
    <property type="project" value="InterPro"/>
</dbReference>
<dbReference type="InParanoid" id="S0EV91"/>
<dbReference type="Pfam" id="PF02834">
    <property type="entry name" value="LigT_PEase"/>
    <property type="match status" value="2"/>
</dbReference>
<dbReference type="Gene3D" id="3.90.1140.10">
    <property type="entry name" value="Cyclic phosphodiesterase"/>
    <property type="match status" value="1"/>
</dbReference>
<feature type="active site" description="Proton donor" evidence="2">
    <location>
        <position position="42"/>
    </location>
</feature>
<dbReference type="EMBL" id="HF951689">
    <property type="protein sequence ID" value="CCW35685.1"/>
    <property type="molecule type" value="Genomic_DNA"/>
</dbReference>
<dbReference type="KEGG" id="ccz:CCALI_01876"/>
<evidence type="ECO:0000256" key="1">
    <source>
        <dbReference type="ARBA" id="ARBA00022801"/>
    </source>
</evidence>
<comment type="similarity">
    <text evidence="2">Belongs to the 2H phosphoesterase superfamily. ThpR family.</text>
</comment>
<gene>
    <name evidence="4" type="ORF">CCALI_01876</name>
</gene>
<sequence length="197" mass="22013">MRLFFACFPPAPIRNAIGAFQKELQNAVADPGVRWTRHEQFHFTVRFLGEIAEPVVPRLVEAATRVCTEQPTFSAALGSLELLPNSRTPHTLVLGLRIGLVEMATLARALDKAFRGLDLGIAPENRPFRAHLTLARMKNPRAAEAVLPLLQRSWQRLDQIPSFMVESCTLVRSELRPDGPIYTPLAECLLQHSAEKL</sequence>
<evidence type="ECO:0000313" key="5">
    <source>
        <dbReference type="Proteomes" id="UP000014227"/>
    </source>
</evidence>
<feature type="domain" description="Phosphoesterase HXTX" evidence="3">
    <location>
        <begin position="105"/>
        <end position="182"/>
    </location>
</feature>
<feature type="short sequence motif" description="HXTX 1" evidence="2">
    <location>
        <begin position="42"/>
        <end position="45"/>
    </location>
</feature>
<dbReference type="SUPFAM" id="SSF55144">
    <property type="entry name" value="LigT-like"/>
    <property type="match status" value="1"/>
</dbReference>
<protein>
    <recommendedName>
        <fullName evidence="2">RNA 2',3'-cyclic phosphodiesterase</fullName>
        <shortName evidence="2">RNA 2',3'-CPDase</shortName>
        <ecNumber evidence="2">3.1.4.58</ecNumber>
    </recommendedName>
</protein>
<proteinExistence type="inferred from homology"/>
<keyword evidence="4" id="KW-0436">Ligase</keyword>
<name>S0EV91_CHTCT</name>
<comment type="catalytic activity">
    <reaction evidence="2">
        <text>a 3'-end 2',3'-cyclophospho-ribonucleotide-RNA + H2O = a 3'-end 2'-phospho-ribonucleotide-RNA + H(+)</text>
        <dbReference type="Rhea" id="RHEA:11828"/>
        <dbReference type="Rhea" id="RHEA-COMP:10464"/>
        <dbReference type="Rhea" id="RHEA-COMP:17353"/>
        <dbReference type="ChEBI" id="CHEBI:15377"/>
        <dbReference type="ChEBI" id="CHEBI:15378"/>
        <dbReference type="ChEBI" id="CHEBI:83064"/>
        <dbReference type="ChEBI" id="CHEBI:173113"/>
        <dbReference type="EC" id="3.1.4.58"/>
    </reaction>
</comment>
<dbReference type="STRING" id="454171.CP488_02214"/>
<dbReference type="FunCoup" id="S0EV91">
    <property type="interactions" value="20"/>
</dbReference>
<comment type="function">
    <text evidence="2">Hydrolyzes RNA 2',3'-cyclic phosphodiester to an RNA 2'-phosphomonoester.</text>
</comment>
<dbReference type="PANTHER" id="PTHR35561:SF1">
    <property type="entry name" value="RNA 2',3'-CYCLIC PHOSPHODIESTERASE"/>
    <property type="match status" value="1"/>
</dbReference>
<organism evidence="4 5">
    <name type="scientific">Chthonomonas calidirosea (strain DSM 23976 / ICMP 18418 / T49)</name>
    <dbReference type="NCBI Taxonomy" id="1303518"/>
    <lineage>
        <taxon>Bacteria</taxon>
        <taxon>Bacillati</taxon>
        <taxon>Armatimonadota</taxon>
        <taxon>Chthonomonadia</taxon>
        <taxon>Chthonomonadales</taxon>
        <taxon>Chthonomonadaceae</taxon>
        <taxon>Chthonomonas</taxon>
    </lineage>
</organism>
<dbReference type="PANTHER" id="PTHR35561">
    <property type="entry name" value="RNA 2',3'-CYCLIC PHOSPHODIESTERASE"/>
    <property type="match status" value="1"/>
</dbReference>
<evidence type="ECO:0000259" key="3">
    <source>
        <dbReference type="Pfam" id="PF02834"/>
    </source>
</evidence>
<dbReference type="Proteomes" id="UP000014227">
    <property type="component" value="Chromosome I"/>
</dbReference>
<dbReference type="OrthoDB" id="9789350at2"/>
<accession>S0EV91</accession>
<evidence type="ECO:0000256" key="2">
    <source>
        <dbReference type="HAMAP-Rule" id="MF_01940"/>
    </source>
</evidence>
<dbReference type="PATRIC" id="fig|1303518.3.peg.1933"/>
<evidence type="ECO:0000313" key="4">
    <source>
        <dbReference type="EMBL" id="CCW35685.1"/>
    </source>
</evidence>
<dbReference type="RefSeq" id="WP_016483211.1">
    <property type="nucleotide sequence ID" value="NC_021487.1"/>
</dbReference>
<dbReference type="InterPro" id="IPR009097">
    <property type="entry name" value="Cyclic_Pdiesterase"/>
</dbReference>
<dbReference type="InterPro" id="IPR004175">
    <property type="entry name" value="RNA_CPDase"/>
</dbReference>
<feature type="domain" description="Phosphoesterase HXTX" evidence="3">
    <location>
        <begin position="9"/>
        <end position="90"/>
    </location>
</feature>
<feature type="short sequence motif" description="HXTX 2" evidence="2">
    <location>
        <begin position="131"/>
        <end position="134"/>
    </location>
</feature>
<keyword evidence="1 2" id="KW-0378">Hydrolase</keyword>